<name>A0ABW5TTC5_9SPHI</name>
<dbReference type="RefSeq" id="WP_379045289.1">
    <property type="nucleotide sequence ID" value="NZ_JBHSKW010000052.1"/>
</dbReference>
<dbReference type="PANTHER" id="PTHR37463">
    <property type="entry name" value="GSL3115 PROTEIN"/>
    <property type="match status" value="1"/>
</dbReference>
<accession>A0ABW5TTC5</accession>
<dbReference type="InterPro" id="IPR017136">
    <property type="entry name" value="UCP037205"/>
</dbReference>
<comment type="caution">
    <text evidence="1">The sequence shown here is derived from an EMBL/GenBank/DDBJ whole genome shotgun (WGS) entry which is preliminary data.</text>
</comment>
<evidence type="ECO:0000313" key="1">
    <source>
        <dbReference type="EMBL" id="MFD2732174.1"/>
    </source>
</evidence>
<protein>
    <submittedName>
        <fullName evidence="1">DUF2256 domain-containing protein</fullName>
    </submittedName>
</protein>
<organism evidence="1 2">
    <name type="scientific">Pedobacter alpinus</name>
    <dbReference type="NCBI Taxonomy" id="1590643"/>
    <lineage>
        <taxon>Bacteria</taxon>
        <taxon>Pseudomonadati</taxon>
        <taxon>Bacteroidota</taxon>
        <taxon>Sphingobacteriia</taxon>
        <taxon>Sphingobacteriales</taxon>
        <taxon>Sphingobacteriaceae</taxon>
        <taxon>Pedobacter</taxon>
    </lineage>
</organism>
<gene>
    <name evidence="1" type="ORF">ACFSSE_10715</name>
</gene>
<reference evidence="2" key="1">
    <citation type="journal article" date="2019" name="Int. J. Syst. Evol. Microbiol.">
        <title>The Global Catalogue of Microorganisms (GCM) 10K type strain sequencing project: providing services to taxonomists for standard genome sequencing and annotation.</title>
        <authorList>
            <consortium name="The Broad Institute Genomics Platform"/>
            <consortium name="The Broad Institute Genome Sequencing Center for Infectious Disease"/>
            <person name="Wu L."/>
            <person name="Ma J."/>
        </authorList>
    </citation>
    <scope>NUCLEOTIDE SEQUENCE [LARGE SCALE GENOMIC DNA]</scope>
    <source>
        <strain evidence="2">KCTC 42456</strain>
    </source>
</reference>
<dbReference type="PANTHER" id="PTHR37463:SF1">
    <property type="entry name" value="DUF2256 DOMAIN-CONTAINING PROTEIN"/>
    <property type="match status" value="1"/>
</dbReference>
<sequence length="50" mass="6067">MQNKKGKTIAKINLPQKECLGCKKPFTWRKKWENCWNEVKYCSKYCQKVK</sequence>
<dbReference type="Proteomes" id="UP001597546">
    <property type="component" value="Unassembled WGS sequence"/>
</dbReference>
<evidence type="ECO:0000313" key="2">
    <source>
        <dbReference type="Proteomes" id="UP001597546"/>
    </source>
</evidence>
<dbReference type="EMBL" id="JBHULV010000035">
    <property type="protein sequence ID" value="MFD2732174.1"/>
    <property type="molecule type" value="Genomic_DNA"/>
</dbReference>
<keyword evidence="2" id="KW-1185">Reference proteome</keyword>
<dbReference type="Pfam" id="PF10013">
    <property type="entry name" value="DUF2256"/>
    <property type="match status" value="1"/>
</dbReference>
<proteinExistence type="predicted"/>